<name>A0A6C0K415_9ZZZZ</name>
<organism evidence="1">
    <name type="scientific">viral metagenome</name>
    <dbReference type="NCBI Taxonomy" id="1070528"/>
    <lineage>
        <taxon>unclassified sequences</taxon>
        <taxon>metagenomes</taxon>
        <taxon>organismal metagenomes</taxon>
    </lineage>
</organism>
<dbReference type="EMBL" id="MN740776">
    <property type="protein sequence ID" value="QHU10958.1"/>
    <property type="molecule type" value="Genomic_DNA"/>
</dbReference>
<accession>A0A6C0K415</accession>
<reference evidence="1" key="1">
    <citation type="journal article" date="2020" name="Nature">
        <title>Giant virus diversity and host interactions through global metagenomics.</title>
        <authorList>
            <person name="Schulz F."/>
            <person name="Roux S."/>
            <person name="Paez-Espino D."/>
            <person name="Jungbluth S."/>
            <person name="Walsh D.A."/>
            <person name="Denef V.J."/>
            <person name="McMahon K.D."/>
            <person name="Konstantinidis K.T."/>
            <person name="Eloe-Fadrosh E.A."/>
            <person name="Kyrpides N.C."/>
            <person name="Woyke T."/>
        </authorList>
    </citation>
    <scope>NUCLEOTIDE SEQUENCE</scope>
    <source>
        <strain evidence="1">GVMAG-S-1101165-83</strain>
    </source>
</reference>
<dbReference type="AlphaFoldDB" id="A0A6C0K415"/>
<proteinExistence type="predicted"/>
<sequence length="29" mass="3244">MPENLGAKVFPKIKKGQKKCPIFKTADLL</sequence>
<protein>
    <submittedName>
        <fullName evidence="1">Uncharacterized protein</fullName>
    </submittedName>
</protein>
<evidence type="ECO:0000313" key="1">
    <source>
        <dbReference type="EMBL" id="QHU10958.1"/>
    </source>
</evidence>